<keyword evidence="1" id="KW-0732">Signal</keyword>
<dbReference type="Proteomes" id="UP000250166">
    <property type="component" value="Unassembled WGS sequence"/>
</dbReference>
<evidence type="ECO:0000313" key="3">
    <source>
        <dbReference type="Proteomes" id="UP000250166"/>
    </source>
</evidence>
<feature type="signal peptide" evidence="1">
    <location>
        <begin position="1"/>
        <end position="19"/>
    </location>
</feature>
<reference evidence="2 3" key="1">
    <citation type="submission" date="2018-06" db="EMBL/GenBank/DDBJ databases">
        <authorList>
            <consortium name="Pathogen Informatics"/>
            <person name="Doyle S."/>
        </authorList>
    </citation>
    <scope>NUCLEOTIDE SEQUENCE [LARGE SCALE GENOMIC DNA]</scope>
    <source>
        <strain evidence="2 3">NCTC13102</strain>
    </source>
</reference>
<dbReference type="EMBL" id="UAWL01000006">
    <property type="protein sequence ID" value="SQB98118.1"/>
    <property type="molecule type" value="Genomic_DNA"/>
</dbReference>
<dbReference type="AlphaFoldDB" id="A0A2X3AYZ6"/>
<accession>A0A2X3AYZ6</accession>
<evidence type="ECO:0000256" key="1">
    <source>
        <dbReference type="SAM" id="SignalP"/>
    </source>
</evidence>
<evidence type="ECO:0000313" key="2">
    <source>
        <dbReference type="EMBL" id="SQB98118.1"/>
    </source>
</evidence>
<sequence length="266" mass="29124">MKCLRFLFMVGIASAILNAAPSGNQAYKNLKNSQSSFTNSFASGTFVSGSTSGKNGARRWYIFNEGSVGGSYTMLGSANYWAVDLGYHAYIRTIESAIGGFNFQAGVELNFPLYLSVSGKSNILTDHRPFETNESTGLAGWGIELPAMMGIEKNGFYIVGLVGYGWLFMKDTYTNALARGAHPTIQTTYDGLIYGGGLGYKVSNVINIGFRYIAGTMTNRKDGTEFDSAAINNSLDTDAMSITRQRGRDLYNIDYQKFMLFVAFIF</sequence>
<name>A0A2X3AYZ6_9HELI</name>
<proteinExistence type="predicted"/>
<gene>
    <name evidence="2" type="ORF">NCTC13102_00568</name>
</gene>
<protein>
    <submittedName>
        <fullName evidence="2">Outer membrane protein</fullName>
    </submittedName>
</protein>
<feature type="chain" id="PRO_5016052103" evidence="1">
    <location>
        <begin position="20"/>
        <end position="266"/>
    </location>
</feature>
<organism evidence="2 3">
    <name type="scientific">Helicobacter fennelliae</name>
    <dbReference type="NCBI Taxonomy" id="215"/>
    <lineage>
        <taxon>Bacteria</taxon>
        <taxon>Pseudomonadati</taxon>
        <taxon>Campylobacterota</taxon>
        <taxon>Epsilonproteobacteria</taxon>
        <taxon>Campylobacterales</taxon>
        <taxon>Helicobacteraceae</taxon>
        <taxon>Helicobacter</taxon>
    </lineage>
</organism>
<dbReference type="RefSeq" id="WP_112058392.1">
    <property type="nucleotide sequence ID" value="NZ_UAWL01000006.1"/>
</dbReference>